<dbReference type="Pfam" id="PF00684">
    <property type="entry name" value="DnaJ_CXXCXGXG"/>
    <property type="match status" value="1"/>
</dbReference>
<dbReference type="SMART" id="SM00271">
    <property type="entry name" value="DnaJ"/>
    <property type="match status" value="1"/>
</dbReference>
<dbReference type="SUPFAM" id="SSF46565">
    <property type="entry name" value="Chaperone J-domain"/>
    <property type="match status" value="1"/>
</dbReference>
<dbReference type="InterPro" id="IPR012724">
    <property type="entry name" value="DnaJ"/>
</dbReference>
<gene>
    <name evidence="10" type="ORF">Rsub_04076</name>
</gene>
<dbReference type="GO" id="GO:0005524">
    <property type="term" value="F:ATP binding"/>
    <property type="evidence" value="ECO:0007669"/>
    <property type="project" value="InterPro"/>
</dbReference>
<evidence type="ECO:0000256" key="2">
    <source>
        <dbReference type="ARBA" id="ARBA00022737"/>
    </source>
</evidence>
<dbReference type="GO" id="GO:0051082">
    <property type="term" value="F:unfolded protein binding"/>
    <property type="evidence" value="ECO:0007669"/>
    <property type="project" value="InterPro"/>
</dbReference>
<dbReference type="OrthoDB" id="10256793at2759"/>
<dbReference type="Pfam" id="PF00226">
    <property type="entry name" value="DnaJ"/>
    <property type="match status" value="1"/>
</dbReference>
<evidence type="ECO:0000256" key="3">
    <source>
        <dbReference type="ARBA" id="ARBA00022771"/>
    </source>
</evidence>
<dbReference type="Pfam" id="PF01556">
    <property type="entry name" value="DnaJ_C"/>
    <property type="match status" value="1"/>
</dbReference>
<proteinExistence type="inferred from homology"/>
<dbReference type="InterPro" id="IPR002939">
    <property type="entry name" value="DnaJ_C"/>
</dbReference>
<sequence>MLSQRLLRISPAPQRGPSRGGAARAALRARPPPGTLGAPPRRSGRTRAVAAFAAAAGGDYYEVLGVPRDADKKAIKAAYRSKARKYHPDVNKEPGAEETFKRIGEAYEAAPRCFGFGFGAGAGAGGGGGGGGGGPAAGAGAGFAASDPFSIFEQFFGGGGGGGGGFGGFGGGAVAAAPVAGEDQRVDLSIGFEEAVFGCRKDVLVERMAECAACAGSGARPGAAPQRCGTCGGSGRVVASAQTPAGVFQQVSPCPSCGGRGETADACEKCGGEGRVLQAKTITVTVPPGVNDGSRLRLRGEGGAGLRGGPPGDLYVFLSVRPHPELSRDGADILSDLQVPFYDAVLGAKAPVATVDGPVDLKIPPGTQPGTTLVLRGRGAPRLGRPAERGAHRVRVRVGVPRGGLSEEQRRLVERLRELGGAGAPAAESEARAAA</sequence>
<dbReference type="CDD" id="cd10747">
    <property type="entry name" value="DnaJ_C"/>
    <property type="match status" value="1"/>
</dbReference>
<reference evidence="10 11" key="1">
    <citation type="journal article" date="2018" name="Sci. Rep.">
        <title>Raphidocelis subcapitata (=Pseudokirchneriella subcapitata) provides an insight into genome evolution and environmental adaptations in the Sphaeropleales.</title>
        <authorList>
            <person name="Suzuki S."/>
            <person name="Yamaguchi H."/>
            <person name="Nakajima N."/>
            <person name="Kawachi M."/>
        </authorList>
    </citation>
    <scope>NUCLEOTIDE SEQUENCE [LARGE SCALE GENOMIC DNA]</scope>
    <source>
        <strain evidence="10 11">NIES-35</strain>
    </source>
</reference>
<evidence type="ECO:0000256" key="4">
    <source>
        <dbReference type="ARBA" id="ARBA00022833"/>
    </source>
</evidence>
<evidence type="ECO:0000259" key="9">
    <source>
        <dbReference type="PROSITE" id="PS51188"/>
    </source>
</evidence>
<dbReference type="GO" id="GO:0008270">
    <property type="term" value="F:zinc ion binding"/>
    <property type="evidence" value="ECO:0007669"/>
    <property type="project" value="UniProtKB-KW"/>
</dbReference>
<dbReference type="PRINTS" id="PR00625">
    <property type="entry name" value="JDOMAIN"/>
</dbReference>
<dbReference type="GO" id="GO:0031072">
    <property type="term" value="F:heat shock protein binding"/>
    <property type="evidence" value="ECO:0007669"/>
    <property type="project" value="InterPro"/>
</dbReference>
<dbReference type="PROSITE" id="PS50076">
    <property type="entry name" value="DNAJ_2"/>
    <property type="match status" value="1"/>
</dbReference>
<feature type="compositionally biased region" description="Low complexity" evidence="7">
    <location>
        <begin position="11"/>
        <end position="29"/>
    </location>
</feature>
<feature type="domain" description="J" evidence="8">
    <location>
        <begin position="59"/>
        <end position="115"/>
    </location>
</feature>
<dbReference type="EMBL" id="BDRX01000026">
    <property type="protein sequence ID" value="GBF91772.1"/>
    <property type="molecule type" value="Genomic_DNA"/>
</dbReference>
<evidence type="ECO:0000256" key="6">
    <source>
        <dbReference type="PROSITE-ProRule" id="PRU00546"/>
    </source>
</evidence>
<dbReference type="CDD" id="cd10719">
    <property type="entry name" value="DnaJ_zf"/>
    <property type="match status" value="1"/>
</dbReference>
<dbReference type="InterPro" id="IPR001623">
    <property type="entry name" value="DnaJ_domain"/>
</dbReference>
<dbReference type="STRING" id="307507.A0A2V0NYM1"/>
<dbReference type="FunFam" id="2.10.230.10:FF:000002">
    <property type="entry name" value="Molecular chaperone DnaJ"/>
    <property type="match status" value="1"/>
</dbReference>
<dbReference type="HAMAP" id="MF_01152">
    <property type="entry name" value="DnaJ"/>
    <property type="match status" value="1"/>
</dbReference>
<evidence type="ECO:0000256" key="7">
    <source>
        <dbReference type="SAM" id="MobiDB-lite"/>
    </source>
</evidence>
<feature type="domain" description="CR-type" evidence="9">
    <location>
        <begin position="198"/>
        <end position="279"/>
    </location>
</feature>
<evidence type="ECO:0000259" key="8">
    <source>
        <dbReference type="PROSITE" id="PS50076"/>
    </source>
</evidence>
<dbReference type="GO" id="GO:0005737">
    <property type="term" value="C:cytoplasm"/>
    <property type="evidence" value="ECO:0007669"/>
    <property type="project" value="TreeGrafter"/>
</dbReference>
<dbReference type="InParanoid" id="A0A2V0NYM1"/>
<organism evidence="10 11">
    <name type="scientific">Raphidocelis subcapitata</name>
    <dbReference type="NCBI Taxonomy" id="307507"/>
    <lineage>
        <taxon>Eukaryota</taxon>
        <taxon>Viridiplantae</taxon>
        <taxon>Chlorophyta</taxon>
        <taxon>core chlorophytes</taxon>
        <taxon>Chlorophyceae</taxon>
        <taxon>CS clade</taxon>
        <taxon>Sphaeropleales</taxon>
        <taxon>Selenastraceae</taxon>
        <taxon>Raphidocelis</taxon>
    </lineage>
</organism>
<dbReference type="InterPro" id="IPR036869">
    <property type="entry name" value="J_dom_sf"/>
</dbReference>
<feature type="zinc finger region" description="CR-type" evidence="6">
    <location>
        <begin position="198"/>
        <end position="279"/>
    </location>
</feature>
<keyword evidence="1 6" id="KW-0479">Metal-binding</keyword>
<dbReference type="GO" id="GO:0042026">
    <property type="term" value="P:protein refolding"/>
    <property type="evidence" value="ECO:0007669"/>
    <property type="project" value="TreeGrafter"/>
</dbReference>
<dbReference type="InterPro" id="IPR036410">
    <property type="entry name" value="HSP_DnaJ_Cys-rich_dom_sf"/>
</dbReference>
<keyword evidence="4 6" id="KW-0862">Zinc</keyword>
<dbReference type="InterPro" id="IPR001305">
    <property type="entry name" value="HSP_DnaJ_Cys-rich_dom"/>
</dbReference>
<evidence type="ECO:0000256" key="5">
    <source>
        <dbReference type="ARBA" id="ARBA00023186"/>
    </source>
</evidence>
<name>A0A2V0NYM1_9CHLO</name>
<dbReference type="Proteomes" id="UP000247498">
    <property type="component" value="Unassembled WGS sequence"/>
</dbReference>
<dbReference type="InterPro" id="IPR008971">
    <property type="entry name" value="HSP40/DnaJ_pept-bd"/>
</dbReference>
<dbReference type="PANTHER" id="PTHR43096:SF10">
    <property type="entry name" value="CHAPERONE PROTEIN DNAJ A6, CHLOROPLASTIC"/>
    <property type="match status" value="1"/>
</dbReference>
<keyword evidence="11" id="KW-1185">Reference proteome</keyword>
<dbReference type="Gene3D" id="1.10.287.110">
    <property type="entry name" value="DnaJ domain"/>
    <property type="match status" value="1"/>
</dbReference>
<dbReference type="Gene3D" id="2.10.230.10">
    <property type="entry name" value="Heat shock protein DnaJ, cysteine-rich domain"/>
    <property type="match status" value="1"/>
</dbReference>
<evidence type="ECO:0000256" key="1">
    <source>
        <dbReference type="ARBA" id="ARBA00022723"/>
    </source>
</evidence>
<accession>A0A2V0NYM1</accession>
<keyword evidence="3 6" id="KW-0863">Zinc-finger</keyword>
<dbReference type="PROSITE" id="PS51188">
    <property type="entry name" value="ZF_CR"/>
    <property type="match status" value="1"/>
</dbReference>
<dbReference type="GO" id="GO:0009408">
    <property type="term" value="P:response to heat"/>
    <property type="evidence" value="ECO:0007669"/>
    <property type="project" value="InterPro"/>
</dbReference>
<comment type="caution">
    <text evidence="10">The sequence shown here is derived from an EMBL/GenBank/DDBJ whole genome shotgun (WGS) entry which is preliminary data.</text>
</comment>
<dbReference type="CDD" id="cd06257">
    <property type="entry name" value="DnaJ"/>
    <property type="match status" value="1"/>
</dbReference>
<protein>
    <submittedName>
        <fullName evidence="10">DnaJ, mitochondrial-like</fullName>
    </submittedName>
</protein>
<keyword evidence="5" id="KW-0143">Chaperone</keyword>
<evidence type="ECO:0000313" key="11">
    <source>
        <dbReference type="Proteomes" id="UP000247498"/>
    </source>
</evidence>
<evidence type="ECO:0000313" key="10">
    <source>
        <dbReference type="EMBL" id="GBF91772.1"/>
    </source>
</evidence>
<dbReference type="FunFam" id="2.60.260.20:FF:000005">
    <property type="entry name" value="Chaperone protein dnaJ 1, mitochondrial"/>
    <property type="match status" value="1"/>
</dbReference>
<dbReference type="SUPFAM" id="SSF57938">
    <property type="entry name" value="DnaJ/Hsp40 cysteine-rich domain"/>
    <property type="match status" value="1"/>
</dbReference>
<keyword evidence="2" id="KW-0677">Repeat</keyword>
<dbReference type="AlphaFoldDB" id="A0A2V0NYM1"/>
<feature type="region of interest" description="Disordered" evidence="7">
    <location>
        <begin position="1"/>
        <end position="45"/>
    </location>
</feature>
<dbReference type="Gene3D" id="2.60.260.20">
    <property type="entry name" value="Urease metallochaperone UreE, N-terminal domain"/>
    <property type="match status" value="2"/>
</dbReference>
<dbReference type="SUPFAM" id="SSF49493">
    <property type="entry name" value="HSP40/DnaJ peptide-binding domain"/>
    <property type="match status" value="2"/>
</dbReference>
<dbReference type="PANTHER" id="PTHR43096">
    <property type="entry name" value="DNAJ HOMOLOG 1, MITOCHONDRIAL-RELATED"/>
    <property type="match status" value="1"/>
</dbReference>